<gene>
    <name evidence="3" type="ORF">NBRC116591_17520</name>
</gene>
<protein>
    <recommendedName>
        <fullName evidence="5">Tetratricopeptide repeat protein</fullName>
    </recommendedName>
</protein>
<keyword evidence="1" id="KW-0802">TPR repeat</keyword>
<feature type="chain" id="PRO_5045905555" description="Tetratricopeptide repeat protein" evidence="2">
    <location>
        <begin position="25"/>
        <end position="453"/>
    </location>
</feature>
<dbReference type="InterPro" id="IPR019734">
    <property type="entry name" value="TPR_rpt"/>
</dbReference>
<dbReference type="Gene3D" id="1.25.40.10">
    <property type="entry name" value="Tetratricopeptide repeat domain"/>
    <property type="match status" value="2"/>
</dbReference>
<dbReference type="RefSeq" id="WP_233090763.1">
    <property type="nucleotide sequence ID" value="NZ_BAABWN010000005.1"/>
</dbReference>
<sequence>MKLNTTQFLKSAALAVPLALSPMAATVVLDAFGVQSSFAKAKAQDEAPQRKTRKTPALSQPVFKKLAVVNALVNPPEDDEDAKPDFDAALAELKKLEAKDAKKWNEYELANLYNTYGFVYYSLENYTQAVKYYKLVIAQSPNIPLGLELSTLYTVAQLQFVSEDYKGALESLQAWFKQQDPLFINADNYALLSQAYYQNKDFDNSLKNIYKAIDLYKEKGKQPKENWYSIALAIEFERENYKEVAGILEILVRTFPKPSYYKQLAGIYGLIGKENDQIYLTDATYVAGMVDKEQEALNLVFMMMGEGYSFRAAKILEKGMDSELIEKTSKNLEHLSNAWLISQETEKAITALTEAAQISNKGDLYARLAGLYVDDNQEKKALEIADKALKLGDINRKDSLYVSIGMANANLGRWQPAINAFREAAKDKRSRAFAENWMKYCQGELEREQKLNS</sequence>
<dbReference type="InterPro" id="IPR011990">
    <property type="entry name" value="TPR-like_helical_dom_sf"/>
</dbReference>
<dbReference type="Proteomes" id="UP001465153">
    <property type="component" value="Unassembled WGS sequence"/>
</dbReference>
<keyword evidence="2" id="KW-0732">Signal</keyword>
<dbReference type="Pfam" id="PF13181">
    <property type="entry name" value="TPR_8"/>
    <property type="match status" value="2"/>
</dbReference>
<feature type="repeat" description="TPR" evidence="1">
    <location>
        <begin position="110"/>
        <end position="143"/>
    </location>
</feature>
<name>A0ABQ0A8J4_9GAMM</name>
<feature type="repeat" description="TPR" evidence="1">
    <location>
        <begin position="186"/>
        <end position="219"/>
    </location>
</feature>
<evidence type="ECO:0000313" key="4">
    <source>
        <dbReference type="Proteomes" id="UP001465153"/>
    </source>
</evidence>
<accession>A0ABQ0A8J4</accession>
<dbReference type="PROSITE" id="PS50005">
    <property type="entry name" value="TPR"/>
    <property type="match status" value="2"/>
</dbReference>
<evidence type="ECO:0000256" key="1">
    <source>
        <dbReference type="PROSITE-ProRule" id="PRU00339"/>
    </source>
</evidence>
<comment type="caution">
    <text evidence="3">The sequence shown here is derived from an EMBL/GenBank/DDBJ whole genome shotgun (WGS) entry which is preliminary data.</text>
</comment>
<keyword evidence="4" id="KW-1185">Reference proteome</keyword>
<evidence type="ECO:0000256" key="2">
    <source>
        <dbReference type="SAM" id="SignalP"/>
    </source>
</evidence>
<dbReference type="SMART" id="SM00028">
    <property type="entry name" value="TPR"/>
    <property type="match status" value="4"/>
</dbReference>
<feature type="signal peptide" evidence="2">
    <location>
        <begin position="1"/>
        <end position="24"/>
    </location>
</feature>
<evidence type="ECO:0000313" key="3">
    <source>
        <dbReference type="EMBL" id="GAA6167941.1"/>
    </source>
</evidence>
<reference evidence="3 4" key="1">
    <citation type="submission" date="2024-04" db="EMBL/GenBank/DDBJ databases">
        <title>Draft genome sequence of Sessilibacter corallicola NBRC 116591.</title>
        <authorList>
            <person name="Miyakawa T."/>
            <person name="Kusuya Y."/>
            <person name="Miura T."/>
        </authorList>
    </citation>
    <scope>NUCLEOTIDE SEQUENCE [LARGE SCALE GENOMIC DNA]</scope>
    <source>
        <strain evidence="3 4">KU-00831-HH</strain>
    </source>
</reference>
<organism evidence="3 4">
    <name type="scientific">Sessilibacter corallicola</name>
    <dbReference type="NCBI Taxonomy" id="2904075"/>
    <lineage>
        <taxon>Bacteria</taxon>
        <taxon>Pseudomonadati</taxon>
        <taxon>Pseudomonadota</taxon>
        <taxon>Gammaproteobacteria</taxon>
        <taxon>Cellvibrionales</taxon>
        <taxon>Cellvibrionaceae</taxon>
        <taxon>Sessilibacter</taxon>
    </lineage>
</organism>
<dbReference type="EMBL" id="BAABWN010000005">
    <property type="protein sequence ID" value="GAA6167941.1"/>
    <property type="molecule type" value="Genomic_DNA"/>
</dbReference>
<dbReference type="SUPFAM" id="SSF48452">
    <property type="entry name" value="TPR-like"/>
    <property type="match status" value="2"/>
</dbReference>
<evidence type="ECO:0008006" key="5">
    <source>
        <dbReference type="Google" id="ProtNLM"/>
    </source>
</evidence>
<proteinExistence type="predicted"/>